<dbReference type="Gene3D" id="1.10.600.10">
    <property type="entry name" value="Farnesyl Diphosphate Synthase"/>
    <property type="match status" value="1"/>
</dbReference>
<proteinExistence type="predicted"/>
<dbReference type="SFLD" id="SFLDG01018">
    <property type="entry name" value="Squalene/Phytoene_Synthase_Lik"/>
    <property type="match status" value="1"/>
</dbReference>
<dbReference type="InterPro" id="IPR044843">
    <property type="entry name" value="Trans_IPPS_bact-type"/>
</dbReference>
<accession>A0A1H7IZ38</accession>
<dbReference type="SFLD" id="SFLDS00005">
    <property type="entry name" value="Isoprenoid_Synthase_Type_I"/>
    <property type="match status" value="1"/>
</dbReference>
<dbReference type="InterPro" id="IPR017827">
    <property type="entry name" value="HSQ_synthase_HpnC"/>
</dbReference>
<dbReference type="NCBIfam" id="TIGR03464">
    <property type="entry name" value="HpnC"/>
    <property type="match status" value="1"/>
</dbReference>
<dbReference type="CDD" id="cd00683">
    <property type="entry name" value="Trans_IPPS_HH"/>
    <property type="match status" value="1"/>
</dbReference>
<sequence length="282" mass="31281">MTVETRAREENFPVASRLLPRVHRSRLLAVYAFARWVDDVGDERPRDEALRLLDTVEDDLRRLYEGDAPRLPVVRGLAPVVTACSIPVAPFLALVQANRLDQAVSRYRTFDDLLAYCELSANPVGRIVLHVFGAATEEHLRLSDRICTALQIVEHCQDVAEDHARGRVYLPAEDLRRFGCSESDLRAASTPRRLRLAVALQVDRAERLLRAGEPLTASLTGLARVAVSGYVAGGQATVAALRRAGHDVLGRSVRPRRTVLAAAWLRLLARGGRHDHDVKEVL</sequence>
<dbReference type="Pfam" id="PF00494">
    <property type="entry name" value="SQS_PSY"/>
    <property type="match status" value="1"/>
</dbReference>
<dbReference type="RefSeq" id="WP_236714589.1">
    <property type="nucleotide sequence ID" value="NZ_BBZG01000001.1"/>
</dbReference>
<dbReference type="InterPro" id="IPR033904">
    <property type="entry name" value="Trans_IPPS_HH"/>
</dbReference>
<keyword evidence="2" id="KW-1185">Reference proteome</keyword>
<organism evidence="1 2">
    <name type="scientific">Nonomuraea pusilla</name>
    <dbReference type="NCBI Taxonomy" id="46177"/>
    <lineage>
        <taxon>Bacteria</taxon>
        <taxon>Bacillati</taxon>
        <taxon>Actinomycetota</taxon>
        <taxon>Actinomycetes</taxon>
        <taxon>Streptosporangiales</taxon>
        <taxon>Streptosporangiaceae</taxon>
        <taxon>Nonomuraea</taxon>
    </lineage>
</organism>
<dbReference type="SFLD" id="SFLDG01212">
    <property type="entry name" value="Phytoene_synthase_like"/>
    <property type="match status" value="1"/>
</dbReference>
<dbReference type="InterPro" id="IPR008949">
    <property type="entry name" value="Isoprenoid_synthase_dom_sf"/>
</dbReference>
<dbReference type="GO" id="GO:0004311">
    <property type="term" value="F:geranylgeranyl diphosphate synthase activity"/>
    <property type="evidence" value="ECO:0007669"/>
    <property type="project" value="InterPro"/>
</dbReference>
<dbReference type="EMBL" id="FOBF01000002">
    <property type="protein sequence ID" value="SEK67709.1"/>
    <property type="molecule type" value="Genomic_DNA"/>
</dbReference>
<protein>
    <submittedName>
        <fullName evidence="1">Squalene synthase HpnC</fullName>
    </submittedName>
</protein>
<evidence type="ECO:0000313" key="1">
    <source>
        <dbReference type="EMBL" id="SEK67709.1"/>
    </source>
</evidence>
<dbReference type="SUPFAM" id="SSF48576">
    <property type="entry name" value="Terpenoid synthases"/>
    <property type="match status" value="1"/>
</dbReference>
<dbReference type="Proteomes" id="UP000198953">
    <property type="component" value="Unassembled WGS sequence"/>
</dbReference>
<dbReference type="AlphaFoldDB" id="A0A1H7IZ38"/>
<reference evidence="1 2" key="1">
    <citation type="submission" date="2016-10" db="EMBL/GenBank/DDBJ databases">
        <authorList>
            <person name="de Groot N.N."/>
        </authorList>
    </citation>
    <scope>NUCLEOTIDE SEQUENCE [LARGE SCALE GENOMIC DNA]</scope>
    <source>
        <strain evidence="1 2">DSM 43357</strain>
    </source>
</reference>
<evidence type="ECO:0000313" key="2">
    <source>
        <dbReference type="Proteomes" id="UP000198953"/>
    </source>
</evidence>
<dbReference type="GO" id="GO:0051996">
    <property type="term" value="F:squalene synthase [NAD(P)H] activity"/>
    <property type="evidence" value="ECO:0007669"/>
    <property type="project" value="InterPro"/>
</dbReference>
<dbReference type="InterPro" id="IPR002060">
    <property type="entry name" value="Squ/phyt_synthse"/>
</dbReference>
<name>A0A1H7IZ38_9ACTN</name>
<dbReference type="STRING" id="46177.SAMN05660976_00976"/>
<dbReference type="GO" id="GO:0016114">
    <property type="term" value="P:terpenoid biosynthetic process"/>
    <property type="evidence" value="ECO:0007669"/>
    <property type="project" value="UniProtKB-ARBA"/>
</dbReference>
<gene>
    <name evidence="1" type="ORF">SAMN05660976_00976</name>
</gene>
<dbReference type="PANTHER" id="PTHR31480">
    <property type="entry name" value="BIFUNCTIONAL LYCOPENE CYCLASE/PHYTOENE SYNTHASE"/>
    <property type="match status" value="1"/>
</dbReference>